<evidence type="ECO:0000256" key="4">
    <source>
        <dbReference type="PIRSR" id="PIRSR601461-1"/>
    </source>
</evidence>
<dbReference type="eggNOG" id="KOG1339">
    <property type="taxonomic scope" value="Eukaryota"/>
</dbReference>
<proteinExistence type="inferred from homology"/>
<dbReference type="PRINTS" id="PR00792">
    <property type="entry name" value="PEPSIN"/>
</dbReference>
<dbReference type="SUPFAM" id="SSF50630">
    <property type="entry name" value="Acid proteases"/>
    <property type="match status" value="1"/>
</dbReference>
<dbReference type="Gene3D" id="2.40.70.10">
    <property type="entry name" value="Acid Proteases"/>
    <property type="match status" value="2"/>
</dbReference>
<gene>
    <name evidence="10" type="ORF">AURANDRAFT_71302</name>
</gene>
<dbReference type="OrthoDB" id="771136at2759"/>
<dbReference type="CDD" id="cd05471">
    <property type="entry name" value="pepsin_like"/>
    <property type="match status" value="1"/>
</dbReference>
<dbReference type="InterPro" id="IPR034164">
    <property type="entry name" value="Pepsin-like_dom"/>
</dbReference>
<keyword evidence="11" id="KW-1185">Reference proteome</keyword>
<dbReference type="AlphaFoldDB" id="F0Y569"/>
<dbReference type="EMBL" id="GL833125">
    <property type="protein sequence ID" value="EGB09444.1"/>
    <property type="molecule type" value="Genomic_DNA"/>
</dbReference>
<dbReference type="PANTHER" id="PTHR47966:SF51">
    <property type="entry name" value="BETA-SITE APP-CLEAVING ENZYME, ISOFORM A-RELATED"/>
    <property type="match status" value="1"/>
</dbReference>
<dbReference type="Proteomes" id="UP000002729">
    <property type="component" value="Unassembled WGS sequence"/>
</dbReference>
<name>F0Y569_AURAN</name>
<dbReference type="PROSITE" id="PS51767">
    <property type="entry name" value="PEPTIDASE_A1"/>
    <property type="match status" value="1"/>
</dbReference>
<dbReference type="Pfam" id="PF00026">
    <property type="entry name" value="Asp"/>
    <property type="match status" value="1"/>
</dbReference>
<feature type="transmembrane region" description="Helical" evidence="7">
    <location>
        <begin position="436"/>
        <end position="460"/>
    </location>
</feature>
<comment type="similarity">
    <text evidence="1 5">Belongs to the peptidase A1 family.</text>
</comment>
<dbReference type="InParanoid" id="F0Y569"/>
<dbReference type="GO" id="GO:0004190">
    <property type="term" value="F:aspartic-type endopeptidase activity"/>
    <property type="evidence" value="ECO:0007669"/>
    <property type="project" value="UniProtKB-KW"/>
</dbReference>
<keyword evidence="8" id="KW-0732">Signal</keyword>
<dbReference type="GO" id="GO:0006508">
    <property type="term" value="P:proteolysis"/>
    <property type="evidence" value="ECO:0007669"/>
    <property type="project" value="UniProtKB-KW"/>
</dbReference>
<evidence type="ECO:0000259" key="9">
    <source>
        <dbReference type="PROSITE" id="PS51767"/>
    </source>
</evidence>
<evidence type="ECO:0000256" key="3">
    <source>
        <dbReference type="ARBA" id="ARBA00022750"/>
    </source>
</evidence>
<keyword evidence="5" id="KW-0378">Hydrolase</keyword>
<keyword evidence="3 5" id="KW-0064">Aspartyl protease</keyword>
<evidence type="ECO:0000256" key="6">
    <source>
        <dbReference type="SAM" id="MobiDB-lite"/>
    </source>
</evidence>
<evidence type="ECO:0000256" key="7">
    <source>
        <dbReference type="SAM" id="Phobius"/>
    </source>
</evidence>
<evidence type="ECO:0000256" key="5">
    <source>
        <dbReference type="RuleBase" id="RU000454"/>
    </source>
</evidence>
<dbReference type="RefSeq" id="XP_009035512.1">
    <property type="nucleotide sequence ID" value="XM_009037264.1"/>
</dbReference>
<dbReference type="KEGG" id="aaf:AURANDRAFT_71302"/>
<evidence type="ECO:0000313" key="10">
    <source>
        <dbReference type="EMBL" id="EGB09444.1"/>
    </source>
</evidence>
<keyword evidence="7" id="KW-0812">Transmembrane</keyword>
<accession>F0Y569</accession>
<evidence type="ECO:0000256" key="8">
    <source>
        <dbReference type="SAM" id="SignalP"/>
    </source>
</evidence>
<feature type="chain" id="PRO_5003264385" description="Peptidase A1 domain-containing protein" evidence="8">
    <location>
        <begin position="34"/>
        <end position="488"/>
    </location>
</feature>
<dbReference type="PROSITE" id="PS00141">
    <property type="entry name" value="ASP_PROTEASE"/>
    <property type="match status" value="1"/>
</dbReference>
<dbReference type="InterPro" id="IPR021109">
    <property type="entry name" value="Peptidase_aspartic_dom_sf"/>
</dbReference>
<keyword evidence="7" id="KW-1133">Transmembrane helix</keyword>
<protein>
    <recommendedName>
        <fullName evidence="9">Peptidase A1 domain-containing protein</fullName>
    </recommendedName>
</protein>
<sequence>MQRTAPPCGAAAVALRAPMALCVLFALLGGAGRAPPPGAPAADARRATPARAGAPLRVDLERRPRAARRRATGDNDLVLTDYFNNQYVGQISIGTPAQQLSVVFDTGSSDLWIPGRGCNECGHHATFDYTASSTYEPLLDKNGDLSKFEVDYGSGKVTGYQAKDSVHLGSLELDDVAFGEVVYEDRDIQSFMMDGIAGLAFRGLSMVTKPTLLELLHEQHPDVPYLFSLYLSNDPDDADRPSHLTFGDYDLGIVGDNATWHYTPVIKRGFGDFKYWTVKMTGMAVVSTDDASELDLCPSGCYAIVDSGTSGIAVPEESYDALVAAVTKGLNCRDITCYYAKSADFPALTFKLSPDNEFPMHAADYVSCSRWGECVIKFQKSSGSSYWILGDVFMEAYYTLYDVDNLRVGFACAGDCNGGTWHGKGGYVEVDEVSTWAQLLLCFAALSVVSILAYVAFLYARLTCGGRVARACLRTKDEYRRERGLRTA</sequence>
<dbReference type="PANTHER" id="PTHR47966">
    <property type="entry name" value="BETA-SITE APP-CLEAVING ENZYME, ISOFORM A-RELATED"/>
    <property type="match status" value="1"/>
</dbReference>
<dbReference type="InterPro" id="IPR033121">
    <property type="entry name" value="PEPTIDASE_A1"/>
</dbReference>
<dbReference type="OMA" id="PYTWVTA"/>
<dbReference type="GeneID" id="20228157"/>
<feature type="signal peptide" evidence="8">
    <location>
        <begin position="1"/>
        <end position="33"/>
    </location>
</feature>
<reference evidence="10 11" key="1">
    <citation type="journal article" date="2011" name="Proc. Natl. Acad. Sci. U.S.A.">
        <title>Niche of harmful alga Aureococcus anophagefferens revealed through ecogenomics.</title>
        <authorList>
            <person name="Gobler C.J."/>
            <person name="Berry D.L."/>
            <person name="Dyhrman S.T."/>
            <person name="Wilhelm S.W."/>
            <person name="Salamov A."/>
            <person name="Lobanov A.V."/>
            <person name="Zhang Y."/>
            <person name="Collier J.L."/>
            <person name="Wurch L.L."/>
            <person name="Kustka A.B."/>
            <person name="Dill B.D."/>
            <person name="Shah M."/>
            <person name="VerBerkmoes N.C."/>
            <person name="Kuo A."/>
            <person name="Terry A."/>
            <person name="Pangilinan J."/>
            <person name="Lindquist E.A."/>
            <person name="Lucas S."/>
            <person name="Paulsen I.T."/>
            <person name="Hattenrath-Lehmann T.K."/>
            <person name="Talmage S.C."/>
            <person name="Walker E.A."/>
            <person name="Koch F."/>
            <person name="Burson A.M."/>
            <person name="Marcoval M.A."/>
            <person name="Tang Y.Z."/>
            <person name="Lecleir G.R."/>
            <person name="Coyne K.J."/>
            <person name="Berg G.M."/>
            <person name="Bertrand E.M."/>
            <person name="Saito M.A."/>
            <person name="Gladyshev V.N."/>
            <person name="Grigoriev I.V."/>
        </authorList>
    </citation>
    <scope>NUCLEOTIDE SEQUENCE [LARGE SCALE GENOMIC DNA]</scope>
    <source>
        <strain evidence="11">CCMP 1984</strain>
    </source>
</reference>
<evidence type="ECO:0000256" key="2">
    <source>
        <dbReference type="ARBA" id="ARBA00022670"/>
    </source>
</evidence>
<feature type="active site" evidence="4">
    <location>
        <position position="105"/>
    </location>
</feature>
<organism evidence="11">
    <name type="scientific">Aureococcus anophagefferens</name>
    <name type="common">Harmful bloom alga</name>
    <dbReference type="NCBI Taxonomy" id="44056"/>
    <lineage>
        <taxon>Eukaryota</taxon>
        <taxon>Sar</taxon>
        <taxon>Stramenopiles</taxon>
        <taxon>Ochrophyta</taxon>
        <taxon>Pelagophyceae</taxon>
        <taxon>Pelagomonadales</taxon>
        <taxon>Pelagomonadaceae</taxon>
        <taxon>Aureococcus</taxon>
    </lineage>
</organism>
<feature type="region of interest" description="Disordered" evidence="6">
    <location>
        <begin position="35"/>
        <end position="54"/>
    </location>
</feature>
<feature type="active site" evidence="4">
    <location>
        <position position="306"/>
    </location>
</feature>
<dbReference type="InterPro" id="IPR001969">
    <property type="entry name" value="Aspartic_peptidase_AS"/>
</dbReference>
<evidence type="ECO:0000313" key="11">
    <source>
        <dbReference type="Proteomes" id="UP000002729"/>
    </source>
</evidence>
<feature type="domain" description="Peptidase A1" evidence="9">
    <location>
        <begin position="87"/>
        <end position="411"/>
    </location>
</feature>
<evidence type="ECO:0000256" key="1">
    <source>
        <dbReference type="ARBA" id="ARBA00007447"/>
    </source>
</evidence>
<dbReference type="FunFam" id="2.40.70.10:FF:000008">
    <property type="entry name" value="Cathepsin D"/>
    <property type="match status" value="1"/>
</dbReference>
<dbReference type="InterPro" id="IPR001461">
    <property type="entry name" value="Aspartic_peptidase_A1"/>
</dbReference>
<keyword evidence="2 5" id="KW-0645">Protease</keyword>
<keyword evidence="7" id="KW-0472">Membrane</keyword>